<protein>
    <submittedName>
        <fullName evidence="2">BRO family, N-terminal domain</fullName>
    </submittedName>
</protein>
<dbReference type="AlphaFoldDB" id="A0A1T4MTI6"/>
<dbReference type="InterPro" id="IPR003497">
    <property type="entry name" value="BRO_N_domain"/>
</dbReference>
<dbReference type="Pfam" id="PF02498">
    <property type="entry name" value="Bro-N"/>
    <property type="match status" value="1"/>
</dbReference>
<reference evidence="2 3" key="1">
    <citation type="submission" date="2017-02" db="EMBL/GenBank/DDBJ databases">
        <authorList>
            <person name="Peterson S.W."/>
        </authorList>
    </citation>
    <scope>NUCLEOTIDE SEQUENCE [LARGE SCALE GENOMIC DNA]</scope>
    <source>
        <strain evidence="2 3">ATCC BAA-908</strain>
    </source>
</reference>
<evidence type="ECO:0000259" key="1">
    <source>
        <dbReference type="SMART" id="SM01040"/>
    </source>
</evidence>
<accession>A0A1T4MTI6</accession>
<sequence>MKIGEENNLNNSNPITFFDLKNIRYVWDDEKEDWYFSVIDLISIFTDCTNPDVYISELIANDESLKSIWDSNGVSVLMTGADGKKQEIQTVNIYGLFRIIQSIPSKKAEPLKKKLAELGAERFNQIQNPELSIKQGLQDYLRLGYSEDWINMRLKSIEIKNELTDQWKLHKVESSFQHADLLDVICKTWSGKSVKEYKKFKGLKKESLQDNMTNIEIVLNMLAEISASSITESKNPQTYEENVQCAQDGGSVAAVARRSLEKELGKSVISPLNAKDYFLDQRKIKKSELYRPVRNFILGTGLQFGFCNEAKRVYYQNSYFIIDQIYYHIPTRRLILLKICRKKLNLTELEKFKEQIIFYNTQDKYAHENDAIGMMFIINKKQIRIEYVIPDLLGKEVEEIGLPSSEILDSYLLKSLTDLQMN</sequence>
<evidence type="ECO:0000313" key="2">
    <source>
        <dbReference type="EMBL" id="SJZ70075.1"/>
    </source>
</evidence>
<dbReference type="SMART" id="SM01040">
    <property type="entry name" value="Bro-N"/>
    <property type="match status" value="1"/>
</dbReference>
<evidence type="ECO:0000313" key="3">
    <source>
        <dbReference type="Proteomes" id="UP000190423"/>
    </source>
</evidence>
<dbReference type="OrthoDB" id="9814400at2"/>
<feature type="domain" description="Bro-N" evidence="1">
    <location>
        <begin position="22"/>
        <end position="121"/>
    </location>
</feature>
<dbReference type="Proteomes" id="UP000190423">
    <property type="component" value="Unassembled WGS sequence"/>
</dbReference>
<keyword evidence="3" id="KW-1185">Reference proteome</keyword>
<dbReference type="EMBL" id="FUWG01000017">
    <property type="protein sequence ID" value="SJZ70075.1"/>
    <property type="molecule type" value="Genomic_DNA"/>
</dbReference>
<dbReference type="Pfam" id="PF06250">
    <property type="entry name" value="YhcG_C"/>
    <property type="match status" value="1"/>
</dbReference>
<dbReference type="InterPro" id="IPR009362">
    <property type="entry name" value="YhcG_C"/>
</dbReference>
<gene>
    <name evidence="2" type="ORF">SAMN02745149_02071</name>
</gene>
<proteinExistence type="predicted"/>
<organism evidence="2 3">
    <name type="scientific">Treponema porcinum</name>
    <dbReference type="NCBI Taxonomy" id="261392"/>
    <lineage>
        <taxon>Bacteria</taxon>
        <taxon>Pseudomonadati</taxon>
        <taxon>Spirochaetota</taxon>
        <taxon>Spirochaetia</taxon>
        <taxon>Spirochaetales</taxon>
        <taxon>Treponemataceae</taxon>
        <taxon>Treponema</taxon>
    </lineage>
</organism>
<name>A0A1T4MTI6_TREPO</name>
<dbReference type="STRING" id="261392.SAMN02745149_02071"/>